<dbReference type="InterPro" id="IPR010730">
    <property type="entry name" value="HET"/>
</dbReference>
<gene>
    <name evidence="2" type="ORF">TGAM01_v208609</name>
</gene>
<accession>A0A2P4ZDZ9</accession>
<organism evidence="2 3">
    <name type="scientific">Trichoderma gamsii</name>
    <dbReference type="NCBI Taxonomy" id="398673"/>
    <lineage>
        <taxon>Eukaryota</taxon>
        <taxon>Fungi</taxon>
        <taxon>Dikarya</taxon>
        <taxon>Ascomycota</taxon>
        <taxon>Pezizomycotina</taxon>
        <taxon>Sordariomycetes</taxon>
        <taxon>Hypocreomycetidae</taxon>
        <taxon>Hypocreales</taxon>
        <taxon>Hypocreaceae</taxon>
        <taxon>Trichoderma</taxon>
    </lineage>
</organism>
<protein>
    <recommendedName>
        <fullName evidence="1">Heterokaryon incompatibility domain-containing protein</fullName>
    </recommendedName>
</protein>
<dbReference type="AlphaFoldDB" id="A0A2P4ZDZ9"/>
<dbReference type="GeneID" id="29986355"/>
<sequence>MAQVLNGTPQGEVRTAVTYSEGTLEWNLKHKPLPRPVIRVQQQDAHFSVRRKPRDAWHNAIGAVITSRKKLQIGPQFHYSKLGTGEIRILSVQPGKDDEPLKATLFKRKLEDVRNGYEALSYTWGNPKEKPLDKIMIRDLDAELPQAVSMKTVVQTAVFKGWGAPFYIRSNLNRALMRLRKMTDSPINIWVDAICIDQSESGHREKEQQLAMMAQIYNYASHVCIWLGDSSAHAEGAFRLVRDIMNFKKFDTKVRSSETKDNWIQLIEIMKAAWFSRRWIIQEVALSKSASLHCADQVVHWDDFADAVSLLLEKIHVLRTKFDEEIFEDVETTSASILIQCLDNICHKSYTGDVVAKLLDLETLVSTLLGFQATSPRDTIYSVLSLANDPPGEDEPWTEIHSEQLESNWRNDHAMPLSQDHLRELKRKIALKPNYAISTRDVFIAFVTRSICKSKSLDIICRHWAPNVTDDEFSEKVPMPSWISNIYNAPFGGPDSSKGRQNGDNFVAYLPHDRRKRYRACGSYLADDFSMALDPFLQSAEGPSLRKNMNRNRAHSLRTQFPFSSPRPITVLSPVENRSSWIEPFPDLQVNAANDLSTPPSPTAVEPSSFSETKRVGVAPAVTVSDPAGGTTGISPALRVEIPRSPRVSISGTSKSRRSSIRAVSSDVERKYQLSGVIQVGGLMLGKIRYQSDVMRGGIIPGEWVTRLGWRAGEKQNKVSDTLWRLLVADRAAGGGKPPSWYQRACLHGLVDPRVSDNEGNIHSVTPPNRKISEMTTEYFHRVETVVWNRRLFEAEADVSRLSNVQVLTPETKQAMIIFCKDIRFGSASGPKSLFGLAPKEAEDGDLVCILFGCTVPVILRPIEDLGLYKLIGEAYVHGVMDGEAMISSELVDAMRVDFQIC</sequence>
<name>A0A2P4ZDZ9_9HYPO</name>
<proteinExistence type="predicted"/>
<reference evidence="2 3" key="1">
    <citation type="journal article" date="2016" name="Genome Announc.">
        <title>Draft Whole-Genome Sequence of Trichoderma gamsii T6085, a Promising Biocontrol Agent of Fusarium Head Blight on Wheat.</title>
        <authorList>
            <person name="Baroncelli R."/>
            <person name="Zapparata A."/>
            <person name="Piaggeschi G."/>
            <person name="Sarrocco S."/>
            <person name="Vannacci G."/>
        </authorList>
    </citation>
    <scope>NUCLEOTIDE SEQUENCE [LARGE SCALE GENOMIC DNA]</scope>
    <source>
        <strain evidence="2 3">T6085</strain>
    </source>
</reference>
<dbReference type="EMBL" id="JPDN02000037">
    <property type="protein sequence ID" value="PON22525.1"/>
    <property type="molecule type" value="Genomic_DNA"/>
</dbReference>
<dbReference type="PANTHER" id="PTHR24148:SF64">
    <property type="entry name" value="HETEROKARYON INCOMPATIBILITY DOMAIN-CONTAINING PROTEIN"/>
    <property type="match status" value="1"/>
</dbReference>
<evidence type="ECO:0000259" key="1">
    <source>
        <dbReference type="Pfam" id="PF06985"/>
    </source>
</evidence>
<evidence type="ECO:0000313" key="3">
    <source>
        <dbReference type="Proteomes" id="UP000054821"/>
    </source>
</evidence>
<dbReference type="STRING" id="398673.A0A2P4ZDZ9"/>
<evidence type="ECO:0000313" key="2">
    <source>
        <dbReference type="EMBL" id="PON22525.1"/>
    </source>
</evidence>
<dbReference type="Pfam" id="PF26639">
    <property type="entry name" value="Het-6_barrel"/>
    <property type="match status" value="1"/>
</dbReference>
<keyword evidence="3" id="KW-1185">Reference proteome</keyword>
<dbReference type="InterPro" id="IPR052895">
    <property type="entry name" value="HetReg/Transcr_Mod"/>
</dbReference>
<comment type="caution">
    <text evidence="2">The sequence shown here is derived from an EMBL/GenBank/DDBJ whole genome shotgun (WGS) entry which is preliminary data.</text>
</comment>
<dbReference type="Proteomes" id="UP000054821">
    <property type="component" value="Unassembled WGS sequence"/>
</dbReference>
<feature type="domain" description="Heterokaryon incompatibility" evidence="1">
    <location>
        <begin position="117"/>
        <end position="283"/>
    </location>
</feature>
<dbReference type="PANTHER" id="PTHR24148">
    <property type="entry name" value="ANKYRIN REPEAT DOMAIN-CONTAINING PROTEIN 39 HOMOLOG-RELATED"/>
    <property type="match status" value="1"/>
</dbReference>
<dbReference type="RefSeq" id="XP_024404882.1">
    <property type="nucleotide sequence ID" value="XM_024550373.1"/>
</dbReference>
<dbReference type="Pfam" id="PF06985">
    <property type="entry name" value="HET"/>
    <property type="match status" value="1"/>
</dbReference>